<dbReference type="GO" id="GO:0003677">
    <property type="term" value="F:DNA binding"/>
    <property type="evidence" value="ECO:0007669"/>
    <property type="project" value="InterPro"/>
</dbReference>
<name>W9V513_9GAMM</name>
<keyword evidence="2" id="KW-0812">Transmembrane</keyword>
<evidence type="ECO:0000259" key="3">
    <source>
        <dbReference type="Pfam" id="PF13464"/>
    </source>
</evidence>
<proteinExistence type="predicted"/>
<accession>W9V513</accession>
<gene>
    <name evidence="4" type="ORF">D779_2337</name>
</gene>
<comment type="caution">
    <text evidence="4">The sequence shown here is derived from an EMBL/GenBank/DDBJ whole genome shotgun (WGS) entry which is preliminary data.</text>
</comment>
<protein>
    <submittedName>
        <fullName evidence="4">Putative membrane protein</fullName>
    </submittedName>
</protein>
<reference evidence="4 5" key="1">
    <citation type="submission" date="2012-11" db="EMBL/GenBank/DDBJ databases">
        <title>Genome assembly of Thiorhodococcus sp. AK35.</title>
        <authorList>
            <person name="Nupur N."/>
            <person name="Khatri I."/>
            <person name="Subramanian S."/>
            <person name="Pinnaka A."/>
        </authorList>
    </citation>
    <scope>NUCLEOTIDE SEQUENCE [LARGE SCALE GENOMIC DNA]</scope>
    <source>
        <strain evidence="4 5">AK35</strain>
    </source>
</reference>
<dbReference type="STRING" id="1249627.D779_2337"/>
<evidence type="ECO:0000256" key="2">
    <source>
        <dbReference type="SAM" id="Phobius"/>
    </source>
</evidence>
<dbReference type="InterPro" id="IPR025194">
    <property type="entry name" value="RodZ-like_C"/>
</dbReference>
<feature type="transmembrane region" description="Helical" evidence="2">
    <location>
        <begin position="115"/>
        <end position="136"/>
    </location>
</feature>
<feature type="region of interest" description="Disordered" evidence="1">
    <location>
        <begin position="144"/>
        <end position="244"/>
    </location>
</feature>
<feature type="region of interest" description="Disordered" evidence="1">
    <location>
        <begin position="1"/>
        <end position="25"/>
    </location>
</feature>
<organism evidence="4 5">
    <name type="scientific">Imhoffiella purpurea</name>
    <dbReference type="NCBI Taxonomy" id="1249627"/>
    <lineage>
        <taxon>Bacteria</taxon>
        <taxon>Pseudomonadati</taxon>
        <taxon>Pseudomonadota</taxon>
        <taxon>Gammaproteobacteria</taxon>
        <taxon>Chromatiales</taxon>
        <taxon>Chromatiaceae</taxon>
        <taxon>Imhoffiella</taxon>
    </lineage>
</organism>
<evidence type="ECO:0000313" key="4">
    <source>
        <dbReference type="EMBL" id="EXJ14643.1"/>
    </source>
</evidence>
<keyword evidence="5" id="KW-1185">Reference proteome</keyword>
<dbReference type="EMBL" id="AONC01000038">
    <property type="protein sequence ID" value="EXJ14643.1"/>
    <property type="molecule type" value="Genomic_DNA"/>
</dbReference>
<dbReference type="OrthoDB" id="9790252at2"/>
<keyword evidence="2" id="KW-0472">Membrane</keyword>
<dbReference type="RefSeq" id="WP_043754658.1">
    <property type="nucleotide sequence ID" value="NZ_AONC01000038.1"/>
</dbReference>
<dbReference type="Gene3D" id="1.10.260.40">
    <property type="entry name" value="lambda repressor-like DNA-binding domains"/>
    <property type="match status" value="1"/>
</dbReference>
<dbReference type="Pfam" id="PF13464">
    <property type="entry name" value="RodZ_C"/>
    <property type="match status" value="1"/>
</dbReference>
<feature type="compositionally biased region" description="Low complexity" evidence="1">
    <location>
        <begin position="208"/>
        <end position="220"/>
    </location>
</feature>
<dbReference type="eggNOG" id="COG1426">
    <property type="taxonomic scope" value="Bacteria"/>
</dbReference>
<feature type="domain" description="Cytoskeleton protein RodZ-like C-terminal" evidence="3">
    <location>
        <begin position="247"/>
        <end position="317"/>
    </location>
</feature>
<evidence type="ECO:0000313" key="5">
    <source>
        <dbReference type="Proteomes" id="UP000019460"/>
    </source>
</evidence>
<dbReference type="Pfam" id="PF13413">
    <property type="entry name" value="HTH_25"/>
    <property type="match status" value="1"/>
</dbReference>
<sequence length="324" mass="34922">MNPSQDFSPEVQTTTDPSSGPGRRLRELRESRGIEIERVIAQLHLQRDIVEALEQDRYEGLPPPVFVAGYLKSYARLLGTDPEPIVSAYRSTIPGDDHRTTQPKTAPRKGRFSNAWIWILLLAVIGGGAAGGYFWWQGQGTQAPEGLEPTADTSAPNGSDGNATISADTADAADGVSEEEPNDSATKAPPDAIPLRSQEPAPQPEPAVPQETSEQATDTAPPEEPASETPEQESEPEEPIGPPQVALEFTGTTWIDVRDAQGKVVLNGEMREGDRRVLTGEPPYKLVIGNAAATRMTVGGEDFDVQRRARGNVARFSLDPEAPQ</sequence>
<dbReference type="Proteomes" id="UP000019460">
    <property type="component" value="Unassembled WGS sequence"/>
</dbReference>
<keyword evidence="2" id="KW-1133">Transmembrane helix</keyword>
<evidence type="ECO:0000256" key="1">
    <source>
        <dbReference type="SAM" id="MobiDB-lite"/>
    </source>
</evidence>
<feature type="compositionally biased region" description="Polar residues" evidence="1">
    <location>
        <begin position="1"/>
        <end position="18"/>
    </location>
</feature>
<dbReference type="PANTHER" id="PTHR34475">
    <property type="match status" value="1"/>
</dbReference>
<dbReference type="InterPro" id="IPR010982">
    <property type="entry name" value="Lambda_DNA-bd_dom_sf"/>
</dbReference>
<dbReference type="PANTHER" id="PTHR34475:SF1">
    <property type="entry name" value="CYTOSKELETON PROTEIN RODZ"/>
    <property type="match status" value="1"/>
</dbReference>
<dbReference type="InterPro" id="IPR050400">
    <property type="entry name" value="Bact_Cytoskel_RodZ"/>
</dbReference>
<feature type="compositionally biased region" description="Polar residues" evidence="1">
    <location>
        <begin position="151"/>
        <end position="166"/>
    </location>
</feature>
<dbReference type="AlphaFoldDB" id="W9V513"/>